<keyword evidence="2" id="KW-0813">Transport</keyword>
<organism evidence="7 8">
    <name type="scientific">Leucobacter denitrificans</name>
    <dbReference type="NCBI Taxonomy" id="683042"/>
    <lineage>
        <taxon>Bacteria</taxon>
        <taxon>Bacillati</taxon>
        <taxon>Actinomycetota</taxon>
        <taxon>Actinomycetes</taxon>
        <taxon>Micrococcales</taxon>
        <taxon>Microbacteriaceae</taxon>
        <taxon>Leucobacter</taxon>
    </lineage>
</organism>
<reference evidence="7 8" key="1">
    <citation type="submission" date="2020-08" db="EMBL/GenBank/DDBJ databases">
        <title>Genome sequence of Leucobacter denitrificans KACC 14055T.</title>
        <authorList>
            <person name="Hyun D.-W."/>
            <person name="Bae J.-W."/>
        </authorList>
    </citation>
    <scope>NUCLEOTIDE SEQUENCE [LARGE SCALE GENOMIC DNA]</scope>
    <source>
        <strain evidence="7 8">KACC 14055</strain>
    </source>
</reference>
<feature type="signal peptide" evidence="5">
    <location>
        <begin position="1"/>
        <end position="21"/>
    </location>
</feature>
<dbReference type="EMBL" id="CP060716">
    <property type="protein sequence ID" value="QNN63192.1"/>
    <property type="molecule type" value="Genomic_DNA"/>
</dbReference>
<proteinExistence type="predicted"/>
<evidence type="ECO:0000256" key="5">
    <source>
        <dbReference type="SAM" id="SignalP"/>
    </source>
</evidence>
<dbReference type="Proteomes" id="UP000515934">
    <property type="component" value="Chromosome"/>
</dbReference>
<comment type="subcellular location">
    <subcellularLocation>
        <location evidence="1">Cell membrane</location>
    </subcellularLocation>
</comment>
<dbReference type="InterPro" id="IPR007210">
    <property type="entry name" value="ABC_Gly_betaine_transp_sub-bd"/>
</dbReference>
<dbReference type="Gene3D" id="3.40.190.10">
    <property type="entry name" value="Periplasmic binding protein-like II"/>
    <property type="match status" value="1"/>
</dbReference>
<sequence length="305" mass="32786">MKKRHLTGVLAFTAAASLALVGCSSNGDTGDTAEPTESDSMGTITLGFLPSWTDGLSTAYLLENQLEKLGYEVEMEELTEASVLYTGLAGGDIDMYPSAWSEVTHASYMEQYGDNIEDLGAYYDGAVLTLAVPEYMDDVNSIEDLKGQAARFNGEIIGIEPSAGLTKQTQEVAMPEYGLDSEYELVTSSTSAMLATLQDKIDSEEDVVVTLWRPFWANAAFPIKDLEDPMGAMGEPESLHFLGTLGFSEEFPEAAEYIANIKLDDDAYGALEGLVTGDEFEGDPAGAVEAWLADHADAYPGILTD</sequence>
<evidence type="ECO:0000256" key="3">
    <source>
        <dbReference type="ARBA" id="ARBA00022475"/>
    </source>
</evidence>
<dbReference type="RefSeq" id="WP_187555659.1">
    <property type="nucleotide sequence ID" value="NZ_CP060716.1"/>
</dbReference>
<dbReference type="PROSITE" id="PS51257">
    <property type="entry name" value="PROKAR_LIPOPROTEIN"/>
    <property type="match status" value="1"/>
</dbReference>
<evidence type="ECO:0000256" key="2">
    <source>
        <dbReference type="ARBA" id="ARBA00022448"/>
    </source>
</evidence>
<dbReference type="GO" id="GO:0031460">
    <property type="term" value="P:glycine betaine transport"/>
    <property type="evidence" value="ECO:0007669"/>
    <property type="project" value="TreeGrafter"/>
</dbReference>
<name>A0A7G9S5R7_9MICO</name>
<evidence type="ECO:0000256" key="1">
    <source>
        <dbReference type="ARBA" id="ARBA00004236"/>
    </source>
</evidence>
<keyword evidence="4" id="KW-0472">Membrane</keyword>
<dbReference type="SUPFAM" id="SSF53850">
    <property type="entry name" value="Periplasmic binding protein-like II"/>
    <property type="match status" value="1"/>
</dbReference>
<evidence type="ECO:0000259" key="6">
    <source>
        <dbReference type="Pfam" id="PF04069"/>
    </source>
</evidence>
<dbReference type="Gene3D" id="3.40.190.100">
    <property type="entry name" value="Glycine betaine-binding periplasmic protein, domain 2"/>
    <property type="match status" value="1"/>
</dbReference>
<accession>A0A7G9S5R7</accession>
<protein>
    <submittedName>
        <fullName evidence="7">Glycine betaine ABC transporter substrate-binding protein</fullName>
    </submittedName>
</protein>
<dbReference type="CDD" id="cd13639">
    <property type="entry name" value="PBP2_OpuAC_like"/>
    <property type="match status" value="1"/>
</dbReference>
<feature type="domain" description="ABC-type glycine betaine transport system substrate-binding" evidence="6">
    <location>
        <begin position="43"/>
        <end position="293"/>
    </location>
</feature>
<dbReference type="GO" id="GO:0005275">
    <property type="term" value="F:amine transmembrane transporter activity"/>
    <property type="evidence" value="ECO:0007669"/>
    <property type="project" value="TreeGrafter"/>
</dbReference>
<dbReference type="Pfam" id="PF04069">
    <property type="entry name" value="OpuAC"/>
    <property type="match status" value="1"/>
</dbReference>
<keyword evidence="8" id="KW-1185">Reference proteome</keyword>
<feature type="chain" id="PRO_5039570361" evidence="5">
    <location>
        <begin position="22"/>
        <end position="305"/>
    </location>
</feature>
<dbReference type="GO" id="GO:0015226">
    <property type="term" value="F:carnitine transmembrane transporter activity"/>
    <property type="evidence" value="ECO:0007669"/>
    <property type="project" value="TreeGrafter"/>
</dbReference>
<dbReference type="PANTHER" id="PTHR47737">
    <property type="entry name" value="GLYCINE BETAINE/PROLINE BETAINE TRANSPORT SYSTEM PERMEASE PROTEIN PROW"/>
    <property type="match status" value="1"/>
</dbReference>
<dbReference type="KEGG" id="ldn:H9L06_02210"/>
<gene>
    <name evidence="7" type="ORF">H9L06_02210</name>
</gene>
<dbReference type="PANTHER" id="PTHR47737:SF1">
    <property type="entry name" value="GLYCINE BETAINE_PROLINE BETAINE TRANSPORT SYSTEM PERMEASE PROTEIN PROW"/>
    <property type="match status" value="1"/>
</dbReference>
<dbReference type="AlphaFoldDB" id="A0A7G9S5R7"/>
<evidence type="ECO:0000313" key="7">
    <source>
        <dbReference type="EMBL" id="QNN63192.1"/>
    </source>
</evidence>
<dbReference type="GO" id="GO:0043190">
    <property type="term" value="C:ATP-binding cassette (ABC) transporter complex"/>
    <property type="evidence" value="ECO:0007669"/>
    <property type="project" value="InterPro"/>
</dbReference>
<evidence type="ECO:0000256" key="4">
    <source>
        <dbReference type="ARBA" id="ARBA00023136"/>
    </source>
</evidence>
<keyword evidence="3" id="KW-1003">Cell membrane</keyword>
<evidence type="ECO:0000313" key="8">
    <source>
        <dbReference type="Proteomes" id="UP000515934"/>
    </source>
</evidence>
<dbReference type="GO" id="GO:0015871">
    <property type="term" value="P:choline transport"/>
    <property type="evidence" value="ECO:0007669"/>
    <property type="project" value="TreeGrafter"/>
</dbReference>
<keyword evidence="5" id="KW-0732">Signal</keyword>